<accession>A0A9Q8L4R6</accession>
<proteinExistence type="predicted"/>
<reference evidence="1" key="1">
    <citation type="submission" date="2021-12" db="EMBL/GenBank/DDBJ databases">
        <authorList>
            <person name="Zaccaron A."/>
            <person name="Stergiopoulos I."/>
        </authorList>
    </citation>
    <scope>NUCLEOTIDE SEQUENCE</scope>
    <source>
        <strain evidence="1">Race5_Kim</strain>
    </source>
</reference>
<dbReference type="RefSeq" id="XP_047755233.1">
    <property type="nucleotide sequence ID" value="XM_047899618.1"/>
</dbReference>
<dbReference type="Proteomes" id="UP000756132">
    <property type="component" value="Chromosome 1"/>
</dbReference>
<evidence type="ECO:0000313" key="2">
    <source>
        <dbReference type="Proteomes" id="UP000756132"/>
    </source>
</evidence>
<dbReference type="EMBL" id="CP090163">
    <property type="protein sequence ID" value="UJO10867.1"/>
    <property type="molecule type" value="Genomic_DNA"/>
</dbReference>
<organism evidence="1 2">
    <name type="scientific">Passalora fulva</name>
    <name type="common">Tomato leaf mold</name>
    <name type="synonym">Cladosporium fulvum</name>
    <dbReference type="NCBI Taxonomy" id="5499"/>
    <lineage>
        <taxon>Eukaryota</taxon>
        <taxon>Fungi</taxon>
        <taxon>Dikarya</taxon>
        <taxon>Ascomycota</taxon>
        <taxon>Pezizomycotina</taxon>
        <taxon>Dothideomycetes</taxon>
        <taxon>Dothideomycetidae</taxon>
        <taxon>Mycosphaerellales</taxon>
        <taxon>Mycosphaerellaceae</taxon>
        <taxon>Fulvia</taxon>
    </lineage>
</organism>
<name>A0A9Q8L4R6_PASFU</name>
<protein>
    <submittedName>
        <fullName evidence="1">Uncharacterized protein</fullName>
    </submittedName>
</protein>
<sequence>MAHTAPTTPSARASGPLMTPTAFGTHWLSKLTSMHHIVPTLSTQNIVFRPLECDVAFAEKAITYLESFHQDVERHVLPALDVLQITSLGNAFATAHNVKRQLVDMVQDYRKLPQLLGYVYSPTLWPMSVRITAVVGRTVALFGVLPPQSKGYGKIQQRDIP</sequence>
<dbReference type="AlphaFoldDB" id="A0A9Q8L4R6"/>
<gene>
    <name evidence="1" type="ORF">CLAFUR5_00470</name>
</gene>
<keyword evidence="2" id="KW-1185">Reference proteome</keyword>
<dbReference type="KEGG" id="ffu:CLAFUR5_00470"/>
<evidence type="ECO:0000313" key="1">
    <source>
        <dbReference type="EMBL" id="UJO10867.1"/>
    </source>
</evidence>
<reference evidence="1" key="2">
    <citation type="journal article" date="2022" name="Microb. Genom.">
        <title>A chromosome-scale genome assembly of the tomato pathogen Cladosporium fulvum reveals a compartmentalized genome architecture and the presence of a dispensable chromosome.</title>
        <authorList>
            <person name="Zaccaron A.Z."/>
            <person name="Chen L.H."/>
            <person name="Samaras A."/>
            <person name="Stergiopoulos I."/>
        </authorList>
    </citation>
    <scope>NUCLEOTIDE SEQUENCE</scope>
    <source>
        <strain evidence="1">Race5_Kim</strain>
    </source>
</reference>
<dbReference type="GeneID" id="71980348"/>